<dbReference type="SMART" id="SM00347">
    <property type="entry name" value="HTH_MARR"/>
    <property type="match status" value="1"/>
</dbReference>
<gene>
    <name evidence="5" type="ORF">FD16_GL000193</name>
</gene>
<evidence type="ECO:0000313" key="5">
    <source>
        <dbReference type="EMBL" id="KRM12118.1"/>
    </source>
</evidence>
<dbReference type="InterPro" id="IPR055166">
    <property type="entry name" value="Transc_reg_Sar_Rot_HTH"/>
</dbReference>
<comment type="caution">
    <text evidence="5">The sequence shown here is derived from an EMBL/GenBank/DDBJ whole genome shotgun (WGS) entry which is preliminary data.</text>
</comment>
<dbReference type="SUPFAM" id="SSF46785">
    <property type="entry name" value="Winged helix' DNA-binding domain"/>
    <property type="match status" value="1"/>
</dbReference>
<keyword evidence="3" id="KW-0804">Transcription</keyword>
<dbReference type="GO" id="GO:0003700">
    <property type="term" value="F:DNA-binding transcription factor activity"/>
    <property type="evidence" value="ECO:0007669"/>
    <property type="project" value="InterPro"/>
</dbReference>
<protein>
    <submittedName>
        <fullName evidence="5">Transcriptional regulator</fullName>
    </submittedName>
</protein>
<evidence type="ECO:0000256" key="2">
    <source>
        <dbReference type="ARBA" id="ARBA00023125"/>
    </source>
</evidence>
<dbReference type="PANTHER" id="PTHR33164:SF43">
    <property type="entry name" value="HTH-TYPE TRANSCRIPTIONAL REPRESSOR YETL"/>
    <property type="match status" value="1"/>
</dbReference>
<evidence type="ECO:0000256" key="1">
    <source>
        <dbReference type="ARBA" id="ARBA00023015"/>
    </source>
</evidence>
<dbReference type="InterPro" id="IPR036388">
    <property type="entry name" value="WH-like_DNA-bd_sf"/>
</dbReference>
<dbReference type="Pfam" id="PF22381">
    <property type="entry name" value="Staph_reg_Sar_Rot"/>
    <property type="match status" value="1"/>
</dbReference>
<organism evidence="5 6">
    <name type="scientific">Paucilactobacillus suebicus DSM 5007 = KCTC 3549</name>
    <dbReference type="NCBI Taxonomy" id="1423807"/>
    <lineage>
        <taxon>Bacteria</taxon>
        <taxon>Bacillati</taxon>
        <taxon>Bacillota</taxon>
        <taxon>Bacilli</taxon>
        <taxon>Lactobacillales</taxon>
        <taxon>Lactobacillaceae</taxon>
        <taxon>Paucilactobacillus</taxon>
    </lineage>
</organism>
<dbReference type="OrthoDB" id="2289895at2"/>
<dbReference type="EMBL" id="AZGF01000010">
    <property type="protein sequence ID" value="KRM12118.1"/>
    <property type="molecule type" value="Genomic_DNA"/>
</dbReference>
<accession>A0A0R1WAK8</accession>
<sequence length="151" mass="17184">MTKPLPELPGDQLGPRLKMLDTLVEKELNNTISKVIPNLTGVQVAVLNTLYIVDDEMSQKSLELNFRLSHPTTRGIVKRLSLMNYIQARKSDTDARQVMLSLSPIGKEFMDAHFDQISKLVDQVEKKMTKDVTPGEQHIFMEVVDKMINNF</sequence>
<keyword evidence="1" id="KW-0805">Transcription regulation</keyword>
<dbReference type="InterPro" id="IPR036390">
    <property type="entry name" value="WH_DNA-bd_sf"/>
</dbReference>
<dbReference type="eggNOG" id="ENOG5030AKN">
    <property type="taxonomic scope" value="Bacteria"/>
</dbReference>
<dbReference type="InterPro" id="IPR039422">
    <property type="entry name" value="MarR/SlyA-like"/>
</dbReference>
<dbReference type="RefSeq" id="WP_010621411.1">
    <property type="nucleotide sequence ID" value="NZ_AZGF01000010.1"/>
</dbReference>
<dbReference type="GO" id="GO:0006950">
    <property type="term" value="P:response to stress"/>
    <property type="evidence" value="ECO:0007669"/>
    <property type="project" value="TreeGrafter"/>
</dbReference>
<dbReference type="PANTHER" id="PTHR33164">
    <property type="entry name" value="TRANSCRIPTIONAL REGULATOR, MARR FAMILY"/>
    <property type="match status" value="1"/>
</dbReference>
<dbReference type="Proteomes" id="UP000051820">
    <property type="component" value="Unassembled WGS sequence"/>
</dbReference>
<keyword evidence="2" id="KW-0238">DNA-binding</keyword>
<evidence type="ECO:0000259" key="4">
    <source>
        <dbReference type="PROSITE" id="PS50995"/>
    </source>
</evidence>
<dbReference type="GO" id="GO:0003677">
    <property type="term" value="F:DNA binding"/>
    <property type="evidence" value="ECO:0007669"/>
    <property type="project" value="UniProtKB-KW"/>
</dbReference>
<reference evidence="5 6" key="1">
    <citation type="journal article" date="2015" name="Genome Announc.">
        <title>Expanding the biotechnology potential of lactobacilli through comparative genomics of 213 strains and associated genera.</title>
        <authorList>
            <person name="Sun Z."/>
            <person name="Harris H.M."/>
            <person name="McCann A."/>
            <person name="Guo C."/>
            <person name="Argimon S."/>
            <person name="Zhang W."/>
            <person name="Yang X."/>
            <person name="Jeffery I.B."/>
            <person name="Cooney J.C."/>
            <person name="Kagawa T.F."/>
            <person name="Liu W."/>
            <person name="Song Y."/>
            <person name="Salvetti E."/>
            <person name="Wrobel A."/>
            <person name="Rasinkangas P."/>
            <person name="Parkhill J."/>
            <person name="Rea M.C."/>
            <person name="O'Sullivan O."/>
            <person name="Ritari J."/>
            <person name="Douillard F.P."/>
            <person name="Paul Ross R."/>
            <person name="Yang R."/>
            <person name="Briner A.E."/>
            <person name="Felis G.E."/>
            <person name="de Vos W.M."/>
            <person name="Barrangou R."/>
            <person name="Klaenhammer T.R."/>
            <person name="Caufield P.W."/>
            <person name="Cui Y."/>
            <person name="Zhang H."/>
            <person name="O'Toole P.W."/>
        </authorList>
    </citation>
    <scope>NUCLEOTIDE SEQUENCE [LARGE SCALE GENOMIC DNA]</scope>
    <source>
        <strain evidence="5 6">DSM 5007</strain>
    </source>
</reference>
<dbReference type="AlphaFoldDB" id="A0A0R1WAK8"/>
<evidence type="ECO:0000313" key="6">
    <source>
        <dbReference type="Proteomes" id="UP000051820"/>
    </source>
</evidence>
<name>A0A0R1WAK8_9LACO</name>
<feature type="domain" description="HTH marR-type" evidence="4">
    <location>
        <begin position="10"/>
        <end position="149"/>
    </location>
</feature>
<dbReference type="PROSITE" id="PS50995">
    <property type="entry name" value="HTH_MARR_2"/>
    <property type="match status" value="1"/>
</dbReference>
<dbReference type="InterPro" id="IPR000835">
    <property type="entry name" value="HTH_MarR-typ"/>
</dbReference>
<dbReference type="Gene3D" id="1.10.10.10">
    <property type="entry name" value="Winged helix-like DNA-binding domain superfamily/Winged helix DNA-binding domain"/>
    <property type="match status" value="1"/>
</dbReference>
<proteinExistence type="predicted"/>
<evidence type="ECO:0000256" key="3">
    <source>
        <dbReference type="ARBA" id="ARBA00023163"/>
    </source>
</evidence>
<dbReference type="STRING" id="1423807.FD16_GL000193"/>
<keyword evidence="6" id="KW-1185">Reference proteome</keyword>
<dbReference type="PATRIC" id="fig|1423807.3.peg.194"/>